<keyword evidence="2" id="KW-1185">Reference proteome</keyword>
<dbReference type="RefSeq" id="WP_204801545.1">
    <property type="nucleotide sequence ID" value="NZ_JACSNX010000001.1"/>
</dbReference>
<organism evidence="1 2">
    <name type="scientific">Oscillibacter valericigenes</name>
    <dbReference type="NCBI Taxonomy" id="351091"/>
    <lineage>
        <taxon>Bacteria</taxon>
        <taxon>Bacillati</taxon>
        <taxon>Bacillota</taxon>
        <taxon>Clostridia</taxon>
        <taxon>Eubacteriales</taxon>
        <taxon>Oscillospiraceae</taxon>
        <taxon>Oscillibacter</taxon>
    </lineage>
</organism>
<dbReference type="InterPro" id="IPR023204">
    <property type="entry name" value="SP1917_dom_sf"/>
</dbReference>
<comment type="caution">
    <text evidence="1">The sequence shown here is derived from an EMBL/GenBank/DDBJ whole genome shotgun (WGS) entry which is preliminary data.</text>
</comment>
<dbReference type="Pfam" id="PF09966">
    <property type="entry name" value="DUF2200"/>
    <property type="match status" value="1"/>
</dbReference>
<name>A0ABS2FQV1_9FIRM</name>
<dbReference type="Gene3D" id="1.10.8.290">
    <property type="entry name" value="uncharacterized protein sp1917 domain"/>
    <property type="match status" value="1"/>
</dbReference>
<dbReference type="EMBL" id="JACSNX010000001">
    <property type="protein sequence ID" value="MBM6849982.1"/>
    <property type="molecule type" value="Genomic_DNA"/>
</dbReference>
<dbReference type="Proteomes" id="UP000719500">
    <property type="component" value="Unassembled WGS sequence"/>
</dbReference>
<sequence>MNEQAVYAMKLTKLYPLLVAKAERKGRTQQETDAVIRWLTGYDSAGLAAQLERDVDYGTFFREAPRLNPAWQQITGTICGCRIEAIQDPLMRQIRVLDKLIDQLAKGKPLEKLLPE</sequence>
<accession>A0ABS2FQV1</accession>
<dbReference type="PIRSF" id="PIRSF033199">
    <property type="entry name" value="UCP033199"/>
    <property type="match status" value="1"/>
</dbReference>
<gene>
    <name evidence="1" type="ORF">H9X91_00840</name>
</gene>
<proteinExistence type="predicted"/>
<evidence type="ECO:0000313" key="1">
    <source>
        <dbReference type="EMBL" id="MBM6849982.1"/>
    </source>
</evidence>
<evidence type="ECO:0000313" key="2">
    <source>
        <dbReference type="Proteomes" id="UP000719500"/>
    </source>
</evidence>
<reference evidence="1 2" key="1">
    <citation type="journal article" date="2021" name="Sci. Rep.">
        <title>The distribution of antibiotic resistance genes in chicken gut microbiota commensals.</title>
        <authorList>
            <person name="Juricova H."/>
            <person name="Matiasovicova J."/>
            <person name="Kubasova T."/>
            <person name="Cejkova D."/>
            <person name="Rychlik I."/>
        </authorList>
    </citation>
    <scope>NUCLEOTIDE SEQUENCE [LARGE SCALE GENOMIC DNA]</scope>
    <source>
        <strain evidence="1 2">An411</strain>
    </source>
</reference>
<protein>
    <submittedName>
        <fullName evidence="1">DUF2200 domain-containing protein</fullName>
    </submittedName>
</protein>
<dbReference type="InterPro" id="IPR014580">
    <property type="entry name" value="UCP033199"/>
</dbReference>